<dbReference type="EMBL" id="OIVN01006282">
    <property type="protein sequence ID" value="SPD29685.1"/>
    <property type="molecule type" value="Genomic_DNA"/>
</dbReference>
<name>A0A2N9IZA8_FAGSY</name>
<evidence type="ECO:0000313" key="1">
    <source>
        <dbReference type="EMBL" id="SPD29685.1"/>
    </source>
</evidence>
<reference evidence="1" key="1">
    <citation type="submission" date="2018-02" db="EMBL/GenBank/DDBJ databases">
        <authorList>
            <person name="Cohen D.B."/>
            <person name="Kent A.D."/>
        </authorList>
    </citation>
    <scope>NUCLEOTIDE SEQUENCE</scope>
</reference>
<sequence length="81" mass="9106">MASSESVLGGVGFVLQTWVWWLRLGCRCDFGGLVLCCRHGFGGWGWVAGLELSFSHSHKHEQRHCGYAFEFPWPYGLKICG</sequence>
<protein>
    <submittedName>
        <fullName evidence="1">Uncharacterized protein</fullName>
    </submittedName>
</protein>
<accession>A0A2N9IZA8</accession>
<proteinExistence type="predicted"/>
<dbReference type="AlphaFoldDB" id="A0A2N9IZA8"/>
<organism evidence="1">
    <name type="scientific">Fagus sylvatica</name>
    <name type="common">Beechnut</name>
    <dbReference type="NCBI Taxonomy" id="28930"/>
    <lineage>
        <taxon>Eukaryota</taxon>
        <taxon>Viridiplantae</taxon>
        <taxon>Streptophyta</taxon>
        <taxon>Embryophyta</taxon>
        <taxon>Tracheophyta</taxon>
        <taxon>Spermatophyta</taxon>
        <taxon>Magnoliopsida</taxon>
        <taxon>eudicotyledons</taxon>
        <taxon>Gunneridae</taxon>
        <taxon>Pentapetalae</taxon>
        <taxon>rosids</taxon>
        <taxon>fabids</taxon>
        <taxon>Fagales</taxon>
        <taxon>Fagaceae</taxon>
        <taxon>Fagus</taxon>
    </lineage>
</organism>
<gene>
    <name evidence="1" type="ORF">FSB_LOCUS57567</name>
</gene>